<reference evidence="10 11" key="1">
    <citation type="submission" date="2019-06" db="EMBL/GenBank/DDBJ databases">
        <title>WGS assembly of Gossypium darwinii.</title>
        <authorList>
            <person name="Chen Z.J."/>
            <person name="Sreedasyam A."/>
            <person name="Ando A."/>
            <person name="Song Q."/>
            <person name="De L."/>
            <person name="Hulse-Kemp A."/>
            <person name="Ding M."/>
            <person name="Ye W."/>
            <person name="Kirkbride R."/>
            <person name="Jenkins J."/>
            <person name="Plott C."/>
            <person name="Lovell J."/>
            <person name="Lin Y.-M."/>
            <person name="Vaughn R."/>
            <person name="Liu B."/>
            <person name="Li W."/>
            <person name="Simpson S."/>
            <person name="Scheffler B."/>
            <person name="Saski C."/>
            <person name="Grover C."/>
            <person name="Hu G."/>
            <person name="Conover J."/>
            <person name="Carlson J."/>
            <person name="Shu S."/>
            <person name="Boston L."/>
            <person name="Williams M."/>
            <person name="Peterson D."/>
            <person name="Mcgee K."/>
            <person name="Jones D."/>
            <person name="Wendel J."/>
            <person name="Stelly D."/>
            <person name="Grimwood J."/>
            <person name="Schmutz J."/>
        </authorList>
    </citation>
    <scope>NUCLEOTIDE SEQUENCE [LARGE SCALE GENOMIC DNA]</scope>
    <source>
        <strain evidence="10">1808015.09</strain>
    </source>
</reference>
<feature type="domain" description="Glycoside hydrolase family 5" evidence="9">
    <location>
        <begin position="29"/>
        <end position="136"/>
    </location>
</feature>
<keyword evidence="8" id="KW-0326">Glycosidase</keyword>
<dbReference type="AlphaFoldDB" id="A0A5D2FVR8"/>
<dbReference type="EMBL" id="CM017694">
    <property type="protein sequence ID" value="TYH10135.1"/>
    <property type="molecule type" value="Genomic_DNA"/>
</dbReference>
<dbReference type="GO" id="GO:0016985">
    <property type="term" value="F:mannan endo-1,4-beta-mannosidase activity"/>
    <property type="evidence" value="ECO:0007669"/>
    <property type="project" value="UniProtKB-EC"/>
</dbReference>
<protein>
    <recommendedName>
        <fullName evidence="4">mannan endo-1,4-beta-mannosidase</fullName>
        <ecNumber evidence="4">3.2.1.78</ecNumber>
    </recommendedName>
</protein>
<dbReference type="Proteomes" id="UP000323506">
    <property type="component" value="Chromosome A07"/>
</dbReference>
<evidence type="ECO:0000256" key="6">
    <source>
        <dbReference type="ARBA" id="ARBA00022729"/>
    </source>
</evidence>
<comment type="similarity">
    <text evidence="3">Belongs to the glycosyl hydrolase 5 (cellulase A) family.</text>
</comment>
<dbReference type="Gene3D" id="3.20.20.80">
    <property type="entry name" value="Glycosidases"/>
    <property type="match status" value="1"/>
</dbReference>
<dbReference type="InterPro" id="IPR045053">
    <property type="entry name" value="MAN-like"/>
</dbReference>
<dbReference type="Pfam" id="PF14223">
    <property type="entry name" value="Retrotran_gag_2"/>
    <property type="match status" value="1"/>
</dbReference>
<dbReference type="InterPro" id="IPR017853">
    <property type="entry name" value="GH"/>
</dbReference>
<dbReference type="PANTHER" id="PTHR31451:SF39">
    <property type="entry name" value="MANNAN ENDO-1,4-BETA-MANNOSIDASE 1"/>
    <property type="match status" value="1"/>
</dbReference>
<evidence type="ECO:0000259" key="9">
    <source>
        <dbReference type="Pfam" id="PF26410"/>
    </source>
</evidence>
<dbReference type="PANTHER" id="PTHR31451">
    <property type="match status" value="1"/>
</dbReference>
<evidence type="ECO:0000256" key="4">
    <source>
        <dbReference type="ARBA" id="ARBA00012706"/>
    </source>
</evidence>
<evidence type="ECO:0000313" key="11">
    <source>
        <dbReference type="Proteomes" id="UP000323506"/>
    </source>
</evidence>
<sequence>MMFAVDYSTRNKTGLNVARIWAFDDGDHKPLQSSPGSYNEEVFKGLDFVIAKAQKLGIYMILRKAKYVEWANQHYHNINPNIRNLTKDDFFIDSLTKKYYKNHVKAVLTRNNTITRVVYKDDPTILAWELMSEPRCPSDPTGSNLQSIDNKHLLEIRLEGFYRESRQYLGNISIFVFLQSPLPSTNKTEAEQLAFVDKWIESHVLDSNAVLEKPIVISEFGKSYKLEGYNLDKRNKYSQKIYDDVYNSAKLGGPFVALSFRGTCVSVCCIMEAEINFSLIAPPIFDRDNYQIWTVRMETYLEAIDLWEPMEEDYEIPTLPTSPTVAQIKTQKEKKKRKSKAKTCLFTAVSPTIFTRIMSLKEVKEI</sequence>
<evidence type="ECO:0000256" key="5">
    <source>
        <dbReference type="ARBA" id="ARBA00022525"/>
    </source>
</evidence>
<comment type="catalytic activity">
    <reaction evidence="1">
        <text>Random hydrolysis of (1-&gt;4)-beta-D-mannosidic linkages in mannans, galactomannans and glucomannans.</text>
        <dbReference type="EC" id="3.2.1.78"/>
    </reaction>
</comment>
<keyword evidence="5" id="KW-0964">Secreted</keyword>
<name>A0A5D2FVR8_GOSDA</name>
<proteinExistence type="inferred from homology"/>
<dbReference type="GO" id="GO:0005576">
    <property type="term" value="C:extracellular region"/>
    <property type="evidence" value="ECO:0007669"/>
    <property type="project" value="UniProtKB-SubCell"/>
</dbReference>
<organism evidence="10 11">
    <name type="scientific">Gossypium darwinii</name>
    <name type="common">Darwin's cotton</name>
    <name type="synonym">Gossypium barbadense var. darwinii</name>
    <dbReference type="NCBI Taxonomy" id="34276"/>
    <lineage>
        <taxon>Eukaryota</taxon>
        <taxon>Viridiplantae</taxon>
        <taxon>Streptophyta</taxon>
        <taxon>Embryophyta</taxon>
        <taxon>Tracheophyta</taxon>
        <taxon>Spermatophyta</taxon>
        <taxon>Magnoliopsida</taxon>
        <taxon>eudicotyledons</taxon>
        <taxon>Gunneridae</taxon>
        <taxon>Pentapetalae</taxon>
        <taxon>rosids</taxon>
        <taxon>malvids</taxon>
        <taxon>Malvales</taxon>
        <taxon>Malvaceae</taxon>
        <taxon>Malvoideae</taxon>
        <taxon>Gossypium</taxon>
    </lineage>
</organism>
<keyword evidence="6" id="KW-0732">Signal</keyword>
<dbReference type="InterPro" id="IPR001547">
    <property type="entry name" value="Glyco_hydro_5"/>
</dbReference>
<evidence type="ECO:0000256" key="3">
    <source>
        <dbReference type="ARBA" id="ARBA00005641"/>
    </source>
</evidence>
<evidence type="ECO:0000313" key="10">
    <source>
        <dbReference type="EMBL" id="TYH10135.1"/>
    </source>
</evidence>
<evidence type="ECO:0000256" key="1">
    <source>
        <dbReference type="ARBA" id="ARBA00001678"/>
    </source>
</evidence>
<evidence type="ECO:0000256" key="2">
    <source>
        <dbReference type="ARBA" id="ARBA00004613"/>
    </source>
</evidence>
<evidence type="ECO:0000256" key="7">
    <source>
        <dbReference type="ARBA" id="ARBA00022801"/>
    </source>
</evidence>
<dbReference type="SUPFAM" id="SSF51445">
    <property type="entry name" value="(Trans)glycosidases"/>
    <property type="match status" value="1"/>
</dbReference>
<dbReference type="EC" id="3.2.1.78" evidence="4"/>
<comment type="subcellular location">
    <subcellularLocation>
        <location evidence="2">Secreted</location>
    </subcellularLocation>
</comment>
<gene>
    <name evidence="10" type="ORF">ES288_A07G154700v1</name>
</gene>
<evidence type="ECO:0000256" key="8">
    <source>
        <dbReference type="ARBA" id="ARBA00023295"/>
    </source>
</evidence>
<dbReference type="Pfam" id="PF26410">
    <property type="entry name" value="GH5_mannosidase"/>
    <property type="match status" value="1"/>
</dbReference>
<accession>A0A5D2FVR8</accession>
<keyword evidence="11" id="KW-1185">Reference proteome</keyword>
<keyword evidence="7" id="KW-0378">Hydrolase</keyword>